<dbReference type="PANTHER" id="PTHR33600">
    <property type="entry name" value="PLASTID DIVISION PROTEIN PDV2"/>
    <property type="match status" value="1"/>
</dbReference>
<reference evidence="1 2" key="1">
    <citation type="journal article" date="2017" name="Nature">
        <title>The Apostasia genome and the evolution of orchids.</title>
        <authorList>
            <person name="Zhang G.Q."/>
            <person name="Liu K.W."/>
            <person name="Li Z."/>
            <person name="Lohaus R."/>
            <person name="Hsiao Y.Y."/>
            <person name="Niu S.C."/>
            <person name="Wang J.Y."/>
            <person name="Lin Y.C."/>
            <person name="Xu Q."/>
            <person name="Chen L.J."/>
            <person name="Yoshida K."/>
            <person name="Fujiwara S."/>
            <person name="Wang Z.W."/>
            <person name="Zhang Y.Q."/>
            <person name="Mitsuda N."/>
            <person name="Wang M."/>
            <person name="Liu G.H."/>
            <person name="Pecoraro L."/>
            <person name="Huang H.X."/>
            <person name="Xiao X.J."/>
            <person name="Lin M."/>
            <person name="Wu X.Y."/>
            <person name="Wu W.L."/>
            <person name="Chen Y.Y."/>
            <person name="Chang S.B."/>
            <person name="Sakamoto S."/>
            <person name="Ohme-Takagi M."/>
            <person name="Yagi M."/>
            <person name="Zeng S.J."/>
            <person name="Shen C.Y."/>
            <person name="Yeh C.M."/>
            <person name="Luo Y.B."/>
            <person name="Tsai W.C."/>
            <person name="Van de Peer Y."/>
            <person name="Liu Z.J."/>
        </authorList>
    </citation>
    <scope>NUCLEOTIDE SEQUENCE [LARGE SCALE GENOMIC DNA]</scope>
    <source>
        <strain evidence="2">cv. Shenzhen</strain>
        <tissue evidence="1">Stem</tissue>
    </source>
</reference>
<dbReference type="AlphaFoldDB" id="A0A2I0ATU1"/>
<dbReference type="STRING" id="1088818.A0A2I0ATU1"/>
<accession>A0A2I0ATU1</accession>
<dbReference type="InterPro" id="IPR038939">
    <property type="entry name" value="PDV1/PDV2"/>
</dbReference>
<proteinExistence type="predicted"/>
<evidence type="ECO:0000313" key="1">
    <source>
        <dbReference type="EMBL" id="PKA58968.1"/>
    </source>
</evidence>
<dbReference type="EMBL" id="KZ451950">
    <property type="protein sequence ID" value="PKA58968.1"/>
    <property type="molecule type" value="Genomic_DNA"/>
</dbReference>
<dbReference type="GO" id="GO:0010020">
    <property type="term" value="P:chloroplast fission"/>
    <property type="evidence" value="ECO:0007669"/>
    <property type="project" value="InterPro"/>
</dbReference>
<dbReference type="PANTHER" id="PTHR33600:SF4">
    <property type="entry name" value="PLASTID DIVISION PROTEIN PDV1"/>
    <property type="match status" value="1"/>
</dbReference>
<evidence type="ECO:0000313" key="2">
    <source>
        <dbReference type="Proteomes" id="UP000236161"/>
    </source>
</evidence>
<sequence length="321" mass="36208">MLRLSSSLLSCFFQFWRHLPFSLFLRCLWVGGSEALIFEVSLMKWEMQMEEIEAVLERIWDLHDKISDAIHAISRDHFLKSIKNLCQTAPDKKQPPPGEVSGGVGYGRCGYVFVKGLKADEEAALAEARSLNVIRTALENLEDQLEFFHTIQSQQQAERDAAIARIEQTRIVLAAKLAEYQGQKHTVIEEAQAFVSVLQDTDHFISPENVYKDPLSCAGDNFGIRTGRGLHSFMHFLVSSFVSARNSISMERIGGVFGNAALFAVSMLALLQLHRVAFNGESPPLSNQSFYKNKNEKDAYRLEFSSQPTELEYFDVFSARG</sequence>
<keyword evidence="2" id="KW-1185">Reference proteome</keyword>
<gene>
    <name evidence="1" type="primary">PDV1</name>
    <name evidence="1" type="ORF">AXF42_Ash001061</name>
</gene>
<dbReference type="OrthoDB" id="1613918at2759"/>
<name>A0A2I0ATU1_9ASPA</name>
<dbReference type="Proteomes" id="UP000236161">
    <property type="component" value="Unassembled WGS sequence"/>
</dbReference>
<organism evidence="1 2">
    <name type="scientific">Apostasia shenzhenica</name>
    <dbReference type="NCBI Taxonomy" id="1088818"/>
    <lineage>
        <taxon>Eukaryota</taxon>
        <taxon>Viridiplantae</taxon>
        <taxon>Streptophyta</taxon>
        <taxon>Embryophyta</taxon>
        <taxon>Tracheophyta</taxon>
        <taxon>Spermatophyta</taxon>
        <taxon>Magnoliopsida</taxon>
        <taxon>Liliopsida</taxon>
        <taxon>Asparagales</taxon>
        <taxon>Orchidaceae</taxon>
        <taxon>Apostasioideae</taxon>
        <taxon>Apostasia</taxon>
    </lineage>
</organism>
<protein>
    <submittedName>
        <fullName evidence="1">Plastid division protein PDV1</fullName>
    </submittedName>
</protein>